<dbReference type="AlphaFoldDB" id="A0A6D2J0P5"/>
<protein>
    <submittedName>
        <fullName evidence="1">Uncharacterized protein</fullName>
    </submittedName>
</protein>
<proteinExistence type="predicted"/>
<evidence type="ECO:0000313" key="2">
    <source>
        <dbReference type="Proteomes" id="UP000467841"/>
    </source>
</evidence>
<gene>
    <name evidence="1" type="ORF">MERR_LOCUS23765</name>
</gene>
<sequence>MPPLPPYPAGLDEPSPQAINHTIAQLLRLLHSCRHHHCSRCTTVILDAWGAVAASSSLIRSSAVSEDLNRYRVISTLWCLCWDGNENMTTGCVESIEEALRLGIAPRPVWLVDI</sequence>
<accession>A0A6D2J0P5</accession>
<keyword evidence="2" id="KW-1185">Reference proteome</keyword>
<reference evidence="1" key="1">
    <citation type="submission" date="2020-01" db="EMBL/GenBank/DDBJ databases">
        <authorList>
            <person name="Mishra B."/>
        </authorList>
    </citation>
    <scope>NUCLEOTIDE SEQUENCE [LARGE SCALE GENOMIC DNA]</scope>
</reference>
<evidence type="ECO:0000313" key="1">
    <source>
        <dbReference type="EMBL" id="CAA7036530.1"/>
    </source>
</evidence>
<name>A0A6D2J0P5_9BRAS</name>
<dbReference type="EMBL" id="CACVBM020001163">
    <property type="protein sequence ID" value="CAA7036530.1"/>
    <property type="molecule type" value="Genomic_DNA"/>
</dbReference>
<comment type="caution">
    <text evidence="1">The sequence shown here is derived from an EMBL/GenBank/DDBJ whole genome shotgun (WGS) entry which is preliminary data.</text>
</comment>
<dbReference type="Proteomes" id="UP000467841">
    <property type="component" value="Unassembled WGS sequence"/>
</dbReference>
<organism evidence="1 2">
    <name type="scientific">Microthlaspi erraticum</name>
    <dbReference type="NCBI Taxonomy" id="1685480"/>
    <lineage>
        <taxon>Eukaryota</taxon>
        <taxon>Viridiplantae</taxon>
        <taxon>Streptophyta</taxon>
        <taxon>Embryophyta</taxon>
        <taxon>Tracheophyta</taxon>
        <taxon>Spermatophyta</taxon>
        <taxon>Magnoliopsida</taxon>
        <taxon>eudicotyledons</taxon>
        <taxon>Gunneridae</taxon>
        <taxon>Pentapetalae</taxon>
        <taxon>rosids</taxon>
        <taxon>malvids</taxon>
        <taxon>Brassicales</taxon>
        <taxon>Brassicaceae</taxon>
        <taxon>Coluteocarpeae</taxon>
        <taxon>Microthlaspi</taxon>
    </lineage>
</organism>